<dbReference type="Gene3D" id="1.10.4080.10">
    <property type="entry name" value="ADP-ribosylation/Crystallin J1"/>
    <property type="match status" value="1"/>
</dbReference>
<dbReference type="SUPFAM" id="SSF101478">
    <property type="entry name" value="ADP-ribosylglycohydrolase"/>
    <property type="match status" value="1"/>
</dbReference>
<accession>A0ABX0XFS4</accession>
<feature type="signal peptide" evidence="1">
    <location>
        <begin position="1"/>
        <end position="19"/>
    </location>
</feature>
<dbReference type="Proteomes" id="UP000770785">
    <property type="component" value="Unassembled WGS sequence"/>
</dbReference>
<reference evidence="2 3" key="1">
    <citation type="submission" date="2020-03" db="EMBL/GenBank/DDBJ databases">
        <title>Genomic Encyclopedia of Type Strains, Phase IV (KMG-IV): sequencing the most valuable type-strain genomes for metagenomic binning, comparative biology and taxonomic classification.</title>
        <authorList>
            <person name="Goeker M."/>
        </authorList>
    </citation>
    <scope>NUCLEOTIDE SEQUENCE [LARGE SCALE GENOMIC DNA]</scope>
    <source>
        <strain evidence="2 3">DSM 105096</strain>
    </source>
</reference>
<organism evidence="2 3">
    <name type="scientific">Neolewinella antarctica</name>
    <dbReference type="NCBI Taxonomy" id="442734"/>
    <lineage>
        <taxon>Bacteria</taxon>
        <taxon>Pseudomonadati</taxon>
        <taxon>Bacteroidota</taxon>
        <taxon>Saprospiria</taxon>
        <taxon>Saprospirales</taxon>
        <taxon>Lewinellaceae</taxon>
        <taxon>Neolewinella</taxon>
    </lineage>
</organism>
<dbReference type="RefSeq" id="WP_168039158.1">
    <property type="nucleotide sequence ID" value="NZ_JAATJH010000006.1"/>
</dbReference>
<keyword evidence="1" id="KW-0732">Signal</keyword>
<dbReference type="EMBL" id="JAATJH010000006">
    <property type="protein sequence ID" value="NJC27754.1"/>
    <property type="molecule type" value="Genomic_DNA"/>
</dbReference>
<proteinExistence type="predicted"/>
<dbReference type="Pfam" id="PF03747">
    <property type="entry name" value="ADP_ribosyl_GH"/>
    <property type="match status" value="1"/>
</dbReference>
<comment type="caution">
    <text evidence="2">The sequence shown here is derived from an EMBL/GenBank/DDBJ whole genome shotgun (WGS) entry which is preliminary data.</text>
</comment>
<evidence type="ECO:0000313" key="3">
    <source>
        <dbReference type="Proteomes" id="UP000770785"/>
    </source>
</evidence>
<dbReference type="InterPro" id="IPR036705">
    <property type="entry name" value="Ribosyl_crysJ1_sf"/>
</dbReference>
<evidence type="ECO:0000256" key="1">
    <source>
        <dbReference type="SAM" id="SignalP"/>
    </source>
</evidence>
<name>A0ABX0XFS4_9BACT</name>
<feature type="chain" id="PRO_5045263976" description="Heme biosynthesis protein HemY" evidence="1">
    <location>
        <begin position="20"/>
        <end position="456"/>
    </location>
</feature>
<keyword evidence="3" id="KW-1185">Reference proteome</keyword>
<dbReference type="InterPro" id="IPR005502">
    <property type="entry name" value="Ribosyl_crysJ1"/>
</dbReference>
<protein>
    <recommendedName>
        <fullName evidence="4">Heme biosynthesis protein HemY</fullName>
    </recommendedName>
</protein>
<evidence type="ECO:0000313" key="2">
    <source>
        <dbReference type="EMBL" id="NJC27754.1"/>
    </source>
</evidence>
<dbReference type="PROSITE" id="PS51257">
    <property type="entry name" value="PROKAR_LIPOPROTEIN"/>
    <property type="match status" value="1"/>
</dbReference>
<evidence type="ECO:0008006" key="4">
    <source>
        <dbReference type="Google" id="ProtNLM"/>
    </source>
</evidence>
<gene>
    <name evidence="2" type="ORF">GGR27_003272</name>
</gene>
<sequence length="456" mass="51748">MMKLTMTALLLTGLLTSCGTEEITTPRNPDLTYTTGAKQRTDLVIDRKAYYEQLQGFWLGTCIANWTGLVTEMDKIGNIGDLQTGDFYTRDDWGKIDEPSIWGEGVPSDLSETIDFVFSPPDSTWGSDDDTDIEYIYQELLLANKTSLLTGEQIRDGWLKHIRKEEENYLWVSNQKAFDLMGEGLVPPATGDPANNPEYEMIDAQLTTEIFGLYAPGMPALARKIAKLPIQTTARYDSEWISEFYVTMFSLASVVDKELPMQDRMLWMADAASRNLPDTSYAKKMYDFVLEKYRQDLPWEQTRDSLYQRYQVEERDGYTITSQNRYCNGCFAAGINFGASLISLFYGEGDFVETIKIGALAGWDSDNPTATWGGLIGFMIGKAEIERLFDRKFSDKFYIHRTRRGFGGDGIDTFDRMALKGVWIVDRLVQAEAGGVVDLERDSWRIPAVRAFTLDF</sequence>